<dbReference type="InterPro" id="IPR002401">
    <property type="entry name" value="Cyt_P450_E_grp-I"/>
</dbReference>
<gene>
    <name evidence="7" type="ORF">CVLEPA_LOCUS31731</name>
</gene>
<sequence length="505" mass="58072">MLIDAAKSAVLSFYSVLNVWTIALTLAALIYQWWKDPHPRFPPGPKGFPFIGILPYLGKRFEQIVKKWSLDNYGPVMSIRMPRETIVYLNTFEAVNEVFLKQGSISSGRPNIFLFDKVLRGQGIIFKDYSEKFKRQKNFALSTLKHFGMGTKGVDFINDEAECLISYLKTLEGKPVDLRDIFEKSIANIVSRIAMGRRFDFDDEKYNKALKTLRNEFGNERDSALLSLVVLFNFLYLISPMKGAYERFVQSQQHLFDVMDEIIEDHRKHFDKNDIRDFVDAYLYEIRHGAGKTDPGFSNTQLLACVRDIFMAGTETTSGSLYWAVLAILNYPEYYKLLLEEVDRALGGSKRVDMSLKNEMPFTCAFIQEIWRVCSPAPFGAPHKAQSDTEVLGYCIPKGYSIYANIWGVHNDPNTWKDPDKFNPHRHIDTDGKFIRSNKIIPFSVGPRVCLGESLARMEMFLVFIRLLQNFDFTSATNPLPSVLEGRQMLTYTPQTYRVIVKERS</sequence>
<name>A0ABP0H4D5_CLALP</name>
<evidence type="ECO:0000256" key="4">
    <source>
        <dbReference type="ARBA" id="ARBA00023004"/>
    </source>
</evidence>
<protein>
    <recommendedName>
        <fullName evidence="9">Cytochrome P450</fullName>
    </recommendedName>
</protein>
<dbReference type="InterPro" id="IPR036396">
    <property type="entry name" value="Cyt_P450_sf"/>
</dbReference>
<dbReference type="PRINTS" id="PR00385">
    <property type="entry name" value="P450"/>
</dbReference>
<organism evidence="7 8">
    <name type="scientific">Clavelina lepadiformis</name>
    <name type="common">Light-bulb sea squirt</name>
    <name type="synonym">Ascidia lepadiformis</name>
    <dbReference type="NCBI Taxonomy" id="159417"/>
    <lineage>
        <taxon>Eukaryota</taxon>
        <taxon>Metazoa</taxon>
        <taxon>Chordata</taxon>
        <taxon>Tunicata</taxon>
        <taxon>Ascidiacea</taxon>
        <taxon>Aplousobranchia</taxon>
        <taxon>Clavelinidae</taxon>
        <taxon>Clavelina</taxon>
    </lineage>
</organism>
<dbReference type="InterPro" id="IPR017972">
    <property type="entry name" value="Cyt_P450_CS"/>
</dbReference>
<dbReference type="SUPFAM" id="SSF48264">
    <property type="entry name" value="Cytochrome P450"/>
    <property type="match status" value="1"/>
</dbReference>
<dbReference type="PRINTS" id="PR00463">
    <property type="entry name" value="EP450I"/>
</dbReference>
<keyword evidence="5" id="KW-0503">Monooxygenase</keyword>
<dbReference type="Pfam" id="PF00067">
    <property type="entry name" value="p450"/>
    <property type="match status" value="1"/>
</dbReference>
<dbReference type="PROSITE" id="PS00086">
    <property type="entry name" value="CYTOCHROME_P450"/>
    <property type="match status" value="1"/>
</dbReference>
<evidence type="ECO:0000256" key="1">
    <source>
        <dbReference type="ARBA" id="ARBA00001971"/>
    </source>
</evidence>
<dbReference type="InterPro" id="IPR001128">
    <property type="entry name" value="Cyt_P450"/>
</dbReference>
<evidence type="ECO:0000256" key="5">
    <source>
        <dbReference type="RuleBase" id="RU000461"/>
    </source>
</evidence>
<evidence type="ECO:0000256" key="2">
    <source>
        <dbReference type="ARBA" id="ARBA00010617"/>
    </source>
</evidence>
<comment type="similarity">
    <text evidence="2 5">Belongs to the cytochrome P450 family.</text>
</comment>
<comment type="cofactor">
    <cofactor evidence="1">
        <name>heme</name>
        <dbReference type="ChEBI" id="CHEBI:30413"/>
    </cofactor>
</comment>
<keyword evidence="6" id="KW-0812">Transmembrane</keyword>
<keyword evidence="3 5" id="KW-0479">Metal-binding</keyword>
<comment type="caution">
    <text evidence="7">The sequence shown here is derived from an EMBL/GenBank/DDBJ whole genome shotgun (WGS) entry which is preliminary data.</text>
</comment>
<keyword evidence="6" id="KW-1133">Transmembrane helix</keyword>
<evidence type="ECO:0008006" key="9">
    <source>
        <dbReference type="Google" id="ProtNLM"/>
    </source>
</evidence>
<keyword evidence="6" id="KW-0472">Membrane</keyword>
<dbReference type="InterPro" id="IPR050182">
    <property type="entry name" value="Cytochrome_P450_fam2"/>
</dbReference>
<keyword evidence="8" id="KW-1185">Reference proteome</keyword>
<dbReference type="EMBL" id="CAWYQH010000174">
    <property type="protein sequence ID" value="CAK8698283.1"/>
    <property type="molecule type" value="Genomic_DNA"/>
</dbReference>
<keyword evidence="5" id="KW-0560">Oxidoreductase</keyword>
<keyword evidence="4 5" id="KW-0408">Iron</keyword>
<dbReference type="PANTHER" id="PTHR24300">
    <property type="entry name" value="CYTOCHROME P450 508A4-RELATED"/>
    <property type="match status" value="1"/>
</dbReference>
<keyword evidence="5" id="KW-0349">Heme</keyword>
<evidence type="ECO:0000256" key="3">
    <source>
        <dbReference type="ARBA" id="ARBA00022723"/>
    </source>
</evidence>
<reference evidence="7 8" key="1">
    <citation type="submission" date="2024-02" db="EMBL/GenBank/DDBJ databases">
        <authorList>
            <person name="Daric V."/>
            <person name="Darras S."/>
        </authorList>
    </citation>
    <scope>NUCLEOTIDE SEQUENCE [LARGE SCALE GENOMIC DNA]</scope>
</reference>
<accession>A0ABP0H4D5</accession>
<evidence type="ECO:0000313" key="8">
    <source>
        <dbReference type="Proteomes" id="UP001642483"/>
    </source>
</evidence>
<proteinExistence type="inferred from homology"/>
<feature type="transmembrane region" description="Helical" evidence="6">
    <location>
        <begin position="12"/>
        <end position="31"/>
    </location>
</feature>
<evidence type="ECO:0000256" key="6">
    <source>
        <dbReference type="SAM" id="Phobius"/>
    </source>
</evidence>
<dbReference type="Gene3D" id="1.10.630.10">
    <property type="entry name" value="Cytochrome P450"/>
    <property type="match status" value="1"/>
</dbReference>
<dbReference type="Proteomes" id="UP001642483">
    <property type="component" value="Unassembled WGS sequence"/>
</dbReference>
<dbReference type="PANTHER" id="PTHR24300:SF397">
    <property type="entry name" value="CYTOCHROME P450 2U1"/>
    <property type="match status" value="1"/>
</dbReference>
<evidence type="ECO:0000313" key="7">
    <source>
        <dbReference type="EMBL" id="CAK8698283.1"/>
    </source>
</evidence>